<dbReference type="AlphaFoldDB" id="A0AAU9U9L0"/>
<dbReference type="GO" id="GO:0043565">
    <property type="term" value="F:sequence-specific DNA binding"/>
    <property type="evidence" value="ECO:0007669"/>
    <property type="project" value="TreeGrafter"/>
</dbReference>
<dbReference type="InterPro" id="IPR029526">
    <property type="entry name" value="PGBD"/>
</dbReference>
<dbReference type="Pfam" id="PF13843">
    <property type="entry name" value="DDE_Tnp_1_7"/>
    <property type="match status" value="1"/>
</dbReference>
<organism evidence="2 3">
    <name type="scientific">Euphydryas editha</name>
    <name type="common">Edith's checkerspot</name>
    <dbReference type="NCBI Taxonomy" id="104508"/>
    <lineage>
        <taxon>Eukaryota</taxon>
        <taxon>Metazoa</taxon>
        <taxon>Ecdysozoa</taxon>
        <taxon>Arthropoda</taxon>
        <taxon>Hexapoda</taxon>
        <taxon>Insecta</taxon>
        <taxon>Pterygota</taxon>
        <taxon>Neoptera</taxon>
        <taxon>Endopterygota</taxon>
        <taxon>Lepidoptera</taxon>
        <taxon>Glossata</taxon>
        <taxon>Ditrysia</taxon>
        <taxon>Papilionoidea</taxon>
        <taxon>Nymphalidae</taxon>
        <taxon>Nymphalinae</taxon>
        <taxon>Euphydryas</taxon>
    </lineage>
</organism>
<dbReference type="EMBL" id="CAKOGL010000015">
    <property type="protein sequence ID" value="CAH2095726.1"/>
    <property type="molecule type" value="Genomic_DNA"/>
</dbReference>
<dbReference type="InterPro" id="IPR052638">
    <property type="entry name" value="PiggyBac_TE-derived"/>
</dbReference>
<gene>
    <name evidence="2" type="ORF">EEDITHA_LOCUS11146</name>
</gene>
<evidence type="ECO:0000313" key="2">
    <source>
        <dbReference type="EMBL" id="CAH2095726.1"/>
    </source>
</evidence>
<dbReference type="Proteomes" id="UP001153954">
    <property type="component" value="Unassembled WGS sequence"/>
</dbReference>
<dbReference type="PANTHER" id="PTHR47055">
    <property type="entry name" value="DDE_TNP_1_7 DOMAIN-CONTAINING PROTEIN"/>
    <property type="match status" value="1"/>
</dbReference>
<comment type="caution">
    <text evidence="2">The sequence shown here is derived from an EMBL/GenBank/DDBJ whole genome shotgun (WGS) entry which is preliminary data.</text>
</comment>
<dbReference type="PANTHER" id="PTHR47055:SF3">
    <property type="entry name" value="PHORBOL-ESTER_DAG-TYPE DOMAIN-CONTAINING PROTEIN"/>
    <property type="match status" value="1"/>
</dbReference>
<protein>
    <recommendedName>
        <fullName evidence="1">PiggyBac transposable element-derived protein domain-containing protein</fullName>
    </recommendedName>
</protein>
<evidence type="ECO:0000313" key="3">
    <source>
        <dbReference type="Proteomes" id="UP001153954"/>
    </source>
</evidence>
<feature type="domain" description="PiggyBac transposable element-derived protein" evidence="1">
    <location>
        <begin position="1"/>
        <end position="211"/>
    </location>
</feature>
<evidence type="ECO:0000259" key="1">
    <source>
        <dbReference type="Pfam" id="PF13843"/>
    </source>
</evidence>
<reference evidence="2" key="1">
    <citation type="submission" date="2022-03" db="EMBL/GenBank/DDBJ databases">
        <authorList>
            <person name="Tunstrom K."/>
        </authorList>
    </citation>
    <scope>NUCLEOTIDE SEQUENCE</scope>
</reference>
<keyword evidence="3" id="KW-1185">Reference proteome</keyword>
<proteinExistence type="predicted"/>
<name>A0AAU9U9L0_EUPED</name>
<accession>A0AAU9U9L0</accession>
<sequence>MSRHRFRDIKRNLHLVHKDAAATSNYKMFKIRPLTDKLMQKLLQWGVFYDRISVDESMVKYYGHHPAKQFIRGKPVRFGYKNWVAASSIGYCYSFDFSCGKSQSQTSDPLGSRVVKILLEKLNCTPANHEVFFDNFFTSYDLLLELRSLGYRDTGTVRENRTKNFPLKSTKDMKKLDRATYDYRFDKKGEILLVRWKDSNSVYTMATNYDTIDPLGTV</sequence>